<dbReference type="InterPro" id="IPR016040">
    <property type="entry name" value="NAD(P)-bd_dom"/>
</dbReference>
<organism evidence="3 4">
    <name type="scientific">Diaporthe eres</name>
    <name type="common">Phomopsis oblonga</name>
    <dbReference type="NCBI Taxonomy" id="83184"/>
    <lineage>
        <taxon>Eukaryota</taxon>
        <taxon>Fungi</taxon>
        <taxon>Dikarya</taxon>
        <taxon>Ascomycota</taxon>
        <taxon>Pezizomycotina</taxon>
        <taxon>Sordariomycetes</taxon>
        <taxon>Sordariomycetidae</taxon>
        <taxon>Diaporthales</taxon>
        <taxon>Diaporthaceae</taxon>
        <taxon>Diaporthe</taxon>
        <taxon>Diaporthe eres species complex</taxon>
    </lineage>
</organism>
<dbReference type="Proteomes" id="UP001430848">
    <property type="component" value="Unassembled WGS sequence"/>
</dbReference>
<evidence type="ECO:0000313" key="4">
    <source>
        <dbReference type="Proteomes" id="UP001430848"/>
    </source>
</evidence>
<dbReference type="SUPFAM" id="SSF51735">
    <property type="entry name" value="NAD(P)-binding Rossmann-fold domains"/>
    <property type="match status" value="1"/>
</dbReference>
<accession>A0ABR1P1K1</accession>
<dbReference type="PANTHER" id="PTHR15020">
    <property type="entry name" value="FLAVIN REDUCTASE-RELATED"/>
    <property type="match status" value="1"/>
</dbReference>
<dbReference type="EMBL" id="JAKNSF020000058">
    <property type="protein sequence ID" value="KAK7724334.1"/>
    <property type="molecule type" value="Genomic_DNA"/>
</dbReference>
<dbReference type="Pfam" id="PF13460">
    <property type="entry name" value="NAD_binding_10"/>
    <property type="match status" value="1"/>
</dbReference>
<evidence type="ECO:0000259" key="2">
    <source>
        <dbReference type="Pfam" id="PF13460"/>
    </source>
</evidence>
<dbReference type="PANTHER" id="PTHR15020:SF50">
    <property type="entry name" value="UPF0659 PROTEIN YMR090W"/>
    <property type="match status" value="1"/>
</dbReference>
<reference evidence="3 4" key="1">
    <citation type="submission" date="2024-02" db="EMBL/GenBank/DDBJ databases">
        <title>De novo assembly and annotation of 12 fungi associated with fruit tree decline syndrome in Ontario, Canada.</title>
        <authorList>
            <person name="Sulman M."/>
            <person name="Ellouze W."/>
            <person name="Ilyukhin E."/>
        </authorList>
    </citation>
    <scope>NUCLEOTIDE SEQUENCE [LARGE SCALE GENOMIC DNA]</scope>
    <source>
        <strain evidence="3 4">M169</strain>
    </source>
</reference>
<comment type="similarity">
    <text evidence="1">Belongs to the avfA family.</text>
</comment>
<gene>
    <name evidence="3" type="ORF">SLS63_008722</name>
</gene>
<proteinExistence type="inferred from homology"/>
<feature type="domain" description="NAD(P)-binding" evidence="2">
    <location>
        <begin position="35"/>
        <end position="238"/>
    </location>
</feature>
<evidence type="ECO:0000313" key="3">
    <source>
        <dbReference type="EMBL" id="KAK7724334.1"/>
    </source>
</evidence>
<dbReference type="Gene3D" id="3.40.50.720">
    <property type="entry name" value="NAD(P)-binding Rossmann-like Domain"/>
    <property type="match status" value="1"/>
</dbReference>
<keyword evidence="4" id="KW-1185">Reference proteome</keyword>
<name>A0ABR1P1K1_DIAER</name>
<comment type="caution">
    <text evidence="3">The sequence shown here is derived from an EMBL/GenBank/DDBJ whole genome shotgun (WGS) entry which is preliminary data.</text>
</comment>
<evidence type="ECO:0000256" key="1">
    <source>
        <dbReference type="ARBA" id="ARBA00038376"/>
    </source>
</evidence>
<protein>
    <recommendedName>
        <fullName evidence="2">NAD(P)-binding domain-containing protein</fullName>
    </recommendedName>
</protein>
<sequence>MELNGTAAQIVPQIHIVISDIIDRSNEMATYAVFGATGNCGSSLIEVLLPMKDATIHAYCRNEAKLRSMFPEAVETGRIKIFEGQINNVDVFKQCVRGCRAVMLAVTMNDNIPRVRVAQDTARTLLAALKQIRAEEPTAKMPKITVLSSASLEPWMCTNLAGPMHWIVTHANSNVYADLRVQESLLRAEESWLTSIFVKPGGLVKDTRRGHKLNLKDQETFVSYLDLAAAMVEATDDPENRYDMRDVSVNNIGGSAKFPKKLPLLAFFGILRHYFPWLHPYLPMLG</sequence>
<dbReference type="InterPro" id="IPR036291">
    <property type="entry name" value="NAD(P)-bd_dom_sf"/>
</dbReference>